<reference evidence="3 4" key="1">
    <citation type="submission" date="2019-11" db="EMBL/GenBank/DDBJ databases">
        <authorList>
            <person name="Holert J."/>
        </authorList>
    </citation>
    <scope>NUCLEOTIDE SEQUENCE [LARGE SCALE GENOMIC DNA]</scope>
    <source>
        <strain evidence="2">BC3_2A</strain>
        <strain evidence="1">SB11_1A</strain>
    </source>
</reference>
<proteinExistence type="predicted"/>
<name>A0A5S9QLJ3_9GAMM</name>
<evidence type="ECO:0000313" key="3">
    <source>
        <dbReference type="Proteomes" id="UP000435877"/>
    </source>
</evidence>
<dbReference type="EMBL" id="CACSIM010000006">
    <property type="protein sequence ID" value="CAA0118754.1"/>
    <property type="molecule type" value="Genomic_DNA"/>
</dbReference>
<evidence type="ECO:0000313" key="2">
    <source>
        <dbReference type="EMBL" id="CAA0118754.1"/>
    </source>
</evidence>
<dbReference type="AlphaFoldDB" id="A0A5S9QLJ3"/>
<keyword evidence="3" id="KW-1185">Reference proteome</keyword>
<gene>
    <name evidence="1" type="ORF">IHBHHGIJ_03325</name>
    <name evidence="2" type="ORF">KFEGEMFD_03538</name>
</gene>
<dbReference type="RefSeq" id="WP_159270091.1">
    <property type="nucleotide sequence ID" value="NZ_CACSIK010000003.1"/>
</dbReference>
<dbReference type="Pfam" id="PF06258">
    <property type="entry name" value="Mito_fiss_Elm1"/>
    <property type="match status" value="1"/>
</dbReference>
<dbReference type="InterPro" id="IPR009367">
    <property type="entry name" value="Elm1-like"/>
</dbReference>
<accession>A0A5S9QLJ3</accession>
<dbReference type="OrthoDB" id="1865at2"/>
<organism evidence="2 4">
    <name type="scientific">Zhongshania aliphaticivorans</name>
    <dbReference type="NCBI Taxonomy" id="1470434"/>
    <lineage>
        <taxon>Bacteria</taxon>
        <taxon>Pseudomonadati</taxon>
        <taxon>Pseudomonadota</taxon>
        <taxon>Gammaproteobacteria</taxon>
        <taxon>Cellvibrionales</taxon>
        <taxon>Spongiibacteraceae</taxon>
        <taxon>Zhongshania</taxon>
    </lineage>
</organism>
<dbReference type="EMBL" id="CACSIK010000003">
    <property type="protein sequence ID" value="CAA0111682.1"/>
    <property type="molecule type" value="Genomic_DNA"/>
</dbReference>
<sequence>MSIRRVWVITDGRLGHLNQLRGLAARLQSKTGVELHWFDLAATKFAFTGREGLKRQFGSEQAPDWILAAGNKTHIPLLWCKWVMGGKAMVLMRPSLPLRLFDAVCMPFHDSPPKRRTVLGTYGVINHIVPQDGQRHQGRGLILIGGVNTHFRWNNETILGQVKRIASAMPECEWVVSDSPRTPVGLLNEVAGLGLENLSVLPYSDTGKGWLPKILAEVSQVWVSCDSVSMVYESVSSGAPTGLLELEPSRESRVTKSMAQLTESGLATRFTDADLSSPLSPAARALWEADRAADWWLQIDSEMQ</sequence>
<evidence type="ECO:0000313" key="1">
    <source>
        <dbReference type="EMBL" id="CAA0111682.1"/>
    </source>
</evidence>
<protein>
    <recommendedName>
        <fullName evidence="5">Nucleoside-diphosphate sugar epimerase</fullName>
    </recommendedName>
</protein>
<dbReference type="SUPFAM" id="SSF53756">
    <property type="entry name" value="UDP-Glycosyltransferase/glycogen phosphorylase"/>
    <property type="match status" value="1"/>
</dbReference>
<dbReference type="Proteomes" id="UP000439591">
    <property type="component" value="Unassembled WGS sequence"/>
</dbReference>
<evidence type="ECO:0008006" key="5">
    <source>
        <dbReference type="Google" id="ProtNLM"/>
    </source>
</evidence>
<evidence type="ECO:0000313" key="4">
    <source>
        <dbReference type="Proteomes" id="UP000439591"/>
    </source>
</evidence>
<dbReference type="Proteomes" id="UP000435877">
    <property type="component" value="Unassembled WGS sequence"/>
</dbReference>